<keyword evidence="1" id="KW-0175">Coiled coil</keyword>
<dbReference type="AlphaFoldDB" id="A0A3A1YBL6"/>
<feature type="transmembrane region" description="Helical" evidence="2">
    <location>
        <begin position="232"/>
        <end position="251"/>
    </location>
</feature>
<accession>A0A3A1YBL6</accession>
<keyword evidence="2" id="KW-0812">Transmembrane</keyword>
<evidence type="ECO:0000313" key="4">
    <source>
        <dbReference type="Proteomes" id="UP000265964"/>
    </source>
</evidence>
<dbReference type="Proteomes" id="UP000265964">
    <property type="component" value="Unassembled WGS sequence"/>
</dbReference>
<keyword evidence="2" id="KW-1133">Transmembrane helix</keyword>
<name>A0A3A1YBL6_9GAMM</name>
<evidence type="ECO:0000313" key="3">
    <source>
        <dbReference type="EMBL" id="RIY35075.1"/>
    </source>
</evidence>
<proteinExistence type="predicted"/>
<comment type="caution">
    <text evidence="3">The sequence shown here is derived from an EMBL/GenBank/DDBJ whole genome shotgun (WGS) entry which is preliminary data.</text>
</comment>
<gene>
    <name evidence="3" type="ORF">CKF59_04170</name>
</gene>
<feature type="coiled-coil region" evidence="1">
    <location>
        <begin position="149"/>
        <end position="186"/>
    </location>
</feature>
<reference evidence="3 4" key="1">
    <citation type="submission" date="2017-08" db="EMBL/GenBank/DDBJ databases">
        <title>Reclassification of Bisgaard taxon 37 and 44.</title>
        <authorList>
            <person name="Christensen H."/>
        </authorList>
    </citation>
    <scope>NUCLEOTIDE SEQUENCE [LARGE SCALE GENOMIC DNA]</scope>
    <source>
        <strain evidence="3 4">EEAB3T1</strain>
    </source>
</reference>
<sequence>MENQEVLSLMRKNDILELKLKEVKENSSKQILDLDTAVHKQQNQLLELKVQIKSLHQKLDEVKDSEADLLEIYKSLNKDLNQGNSILLYSETNKETVREIISQLEQFKGLKVALDKLELLSSIQILESFLKGLEAKDLNKYMGTEVSTSVLHSNKLEELKKKEKDLEDQQALLNKKLLDLEAIENNSASYKRFKKIQEILKSYDINLTDDKDNIESLRSKLSEISDHNRLKGAGYLLVFCILISIFVIILTN</sequence>
<organism evidence="3 4">
    <name type="scientific">Psittacicella gerlachiana</name>
    <dbReference type="NCBI Taxonomy" id="2028574"/>
    <lineage>
        <taxon>Bacteria</taxon>
        <taxon>Pseudomonadati</taxon>
        <taxon>Pseudomonadota</taxon>
        <taxon>Gammaproteobacteria</taxon>
        <taxon>Pasteurellales</taxon>
        <taxon>Psittacicellaceae</taxon>
        <taxon>Psittacicella</taxon>
    </lineage>
</organism>
<feature type="coiled-coil region" evidence="1">
    <location>
        <begin position="6"/>
        <end position="65"/>
    </location>
</feature>
<keyword evidence="2" id="KW-0472">Membrane</keyword>
<evidence type="ECO:0000256" key="2">
    <source>
        <dbReference type="SAM" id="Phobius"/>
    </source>
</evidence>
<protein>
    <submittedName>
        <fullName evidence="3">Uncharacterized protein</fullName>
    </submittedName>
</protein>
<dbReference type="RefSeq" id="WP_147397118.1">
    <property type="nucleotide sequence ID" value="NZ_NRJF01000107.1"/>
</dbReference>
<evidence type="ECO:0000256" key="1">
    <source>
        <dbReference type="SAM" id="Coils"/>
    </source>
</evidence>
<keyword evidence="4" id="KW-1185">Reference proteome</keyword>
<dbReference type="EMBL" id="NRJF01000107">
    <property type="protein sequence ID" value="RIY35075.1"/>
    <property type="molecule type" value="Genomic_DNA"/>
</dbReference>